<evidence type="ECO:0000313" key="1">
    <source>
        <dbReference type="EMBL" id="AXK60475.1"/>
    </source>
</evidence>
<dbReference type="AlphaFoldDB" id="A0A345ZB08"/>
<sequence length="106" mass="12279">MKNIFLSVIFISMISCHINGSFHRAPRKIIASLYSLQKCSTIQNLRPEELIQIEALLTQSEERIIDHIQKLTTKVEYIDSESLKLSDLYNVLPKEEVSYLKRGLDK</sequence>
<proteinExistence type="predicted"/>
<evidence type="ECO:0008006" key="3">
    <source>
        <dbReference type="Google" id="ProtNLM"/>
    </source>
</evidence>
<accession>A0A345ZB08</accession>
<dbReference type="KEGG" id="cdes:C0J27_01780"/>
<reference evidence="1 2" key="1">
    <citation type="submission" date="2017-12" db="EMBL/GenBank/DDBJ databases">
        <title>Chromulinavorax destructans is a abundant pathogen of dominant heterotrophic picoflagllates.</title>
        <authorList>
            <person name="Deeg C.M."/>
            <person name="Zimmer M."/>
            <person name="Suttle C.A."/>
        </authorList>
    </citation>
    <scope>NUCLEOTIDE SEQUENCE [LARGE SCALE GENOMIC DNA]</scope>
    <source>
        <strain evidence="1 2">SeV1</strain>
    </source>
</reference>
<dbReference type="Proteomes" id="UP000254834">
    <property type="component" value="Chromosome"/>
</dbReference>
<dbReference type="EMBL" id="CP025544">
    <property type="protein sequence ID" value="AXK60475.1"/>
    <property type="molecule type" value="Genomic_DNA"/>
</dbReference>
<dbReference type="PROSITE" id="PS51257">
    <property type="entry name" value="PROKAR_LIPOPROTEIN"/>
    <property type="match status" value="1"/>
</dbReference>
<organism evidence="1 2">
    <name type="scientific">Candidatus Chromulinivorax destructor</name>
    <dbReference type="NCBI Taxonomy" id="2066483"/>
    <lineage>
        <taxon>Bacteria</taxon>
        <taxon>Candidatus Babelota</taxon>
        <taxon>Candidatus Babeliae</taxon>
        <taxon>Candidatus Babeliales</taxon>
        <taxon>Candidatus Chromulinivoraceae</taxon>
        <taxon>Candidatus Chromulinivorax</taxon>
    </lineage>
</organism>
<protein>
    <recommendedName>
        <fullName evidence="3">Lipoprotein</fullName>
    </recommendedName>
</protein>
<gene>
    <name evidence="1" type="ORF">C0J27_01780</name>
</gene>
<dbReference type="RefSeq" id="WP_115585490.1">
    <property type="nucleotide sequence ID" value="NZ_CP025544.1"/>
</dbReference>
<keyword evidence="2" id="KW-1185">Reference proteome</keyword>
<name>A0A345ZB08_9BACT</name>
<evidence type="ECO:0000313" key="2">
    <source>
        <dbReference type="Proteomes" id="UP000254834"/>
    </source>
</evidence>